<proteinExistence type="predicted"/>
<feature type="transmembrane region" description="Helical" evidence="1">
    <location>
        <begin position="28"/>
        <end position="49"/>
    </location>
</feature>
<feature type="transmembrane region" description="Helical" evidence="1">
    <location>
        <begin position="69"/>
        <end position="91"/>
    </location>
</feature>
<feature type="transmembrane region" description="Helical" evidence="1">
    <location>
        <begin position="135"/>
        <end position="154"/>
    </location>
</feature>
<dbReference type="AlphaFoldDB" id="A0A918LE09"/>
<protein>
    <submittedName>
        <fullName evidence="4">CAAX amino protease</fullName>
    </submittedName>
</protein>
<feature type="transmembrane region" description="Helical" evidence="1">
    <location>
        <begin position="103"/>
        <end position="123"/>
    </location>
</feature>
<comment type="caution">
    <text evidence="4">The sequence shown here is derived from an EMBL/GenBank/DDBJ whole genome shotgun (WGS) entry which is preliminary data.</text>
</comment>
<dbReference type="EMBL" id="BMSL01000006">
    <property type="protein sequence ID" value="GGS36652.1"/>
    <property type="molecule type" value="Genomic_DNA"/>
</dbReference>
<evidence type="ECO:0000313" key="5">
    <source>
        <dbReference type="Proteomes" id="UP000653493"/>
    </source>
</evidence>
<dbReference type="GO" id="GO:0006508">
    <property type="term" value="P:proteolysis"/>
    <property type="evidence" value="ECO:0007669"/>
    <property type="project" value="UniProtKB-KW"/>
</dbReference>
<keyword evidence="1" id="KW-1133">Transmembrane helix</keyword>
<keyword evidence="4" id="KW-0378">Hydrolase</keyword>
<feature type="domain" description="CAAX prenyl protease 2/Lysostaphin resistance protein A-like" evidence="3">
    <location>
        <begin position="106"/>
        <end position="196"/>
    </location>
</feature>
<dbReference type="PANTHER" id="PTHR39430">
    <property type="entry name" value="MEMBRANE-ASSOCIATED PROTEASE-RELATED"/>
    <property type="match status" value="1"/>
</dbReference>
<reference evidence="4" key="2">
    <citation type="submission" date="2020-09" db="EMBL/GenBank/DDBJ databases">
        <authorList>
            <person name="Sun Q."/>
            <person name="Ohkuma M."/>
        </authorList>
    </citation>
    <scope>NUCLEOTIDE SEQUENCE</scope>
    <source>
        <strain evidence="4">JCM 4234</strain>
    </source>
</reference>
<name>A0A918LE09_STRGD</name>
<keyword evidence="5" id="KW-1185">Reference proteome</keyword>
<feature type="transmembrane region" description="Helical" evidence="1">
    <location>
        <begin position="236"/>
        <end position="254"/>
    </location>
</feature>
<organism evidence="4 5">
    <name type="scientific">Streptomyces griseoviridis</name>
    <dbReference type="NCBI Taxonomy" id="45398"/>
    <lineage>
        <taxon>Bacteria</taxon>
        <taxon>Bacillati</taxon>
        <taxon>Actinomycetota</taxon>
        <taxon>Actinomycetes</taxon>
        <taxon>Kitasatosporales</taxon>
        <taxon>Streptomycetaceae</taxon>
        <taxon>Streptomyces</taxon>
    </lineage>
</organism>
<dbReference type="GO" id="GO:0080120">
    <property type="term" value="P:CAAX-box protein maturation"/>
    <property type="evidence" value="ECO:0007669"/>
    <property type="project" value="UniProtKB-ARBA"/>
</dbReference>
<dbReference type="InterPro" id="IPR003675">
    <property type="entry name" value="Rce1/LyrA-like_dom"/>
</dbReference>
<evidence type="ECO:0000313" key="4">
    <source>
        <dbReference type="EMBL" id="GGS36652.1"/>
    </source>
</evidence>
<feature type="chain" id="PRO_5036942629" evidence="2">
    <location>
        <begin position="23"/>
        <end position="277"/>
    </location>
</feature>
<reference evidence="4" key="1">
    <citation type="journal article" date="2014" name="Int. J. Syst. Evol. Microbiol.">
        <title>Complete genome sequence of Corynebacterium casei LMG S-19264T (=DSM 44701T), isolated from a smear-ripened cheese.</title>
        <authorList>
            <consortium name="US DOE Joint Genome Institute (JGI-PGF)"/>
            <person name="Walter F."/>
            <person name="Albersmeier A."/>
            <person name="Kalinowski J."/>
            <person name="Ruckert C."/>
        </authorList>
    </citation>
    <scope>NUCLEOTIDE SEQUENCE</scope>
    <source>
        <strain evidence="4">JCM 4234</strain>
    </source>
</reference>
<evidence type="ECO:0000256" key="2">
    <source>
        <dbReference type="SAM" id="SignalP"/>
    </source>
</evidence>
<keyword evidence="1" id="KW-0472">Membrane</keyword>
<keyword evidence="2" id="KW-0732">Signal</keyword>
<dbReference type="PANTHER" id="PTHR39430:SF1">
    <property type="entry name" value="PROTEASE"/>
    <property type="match status" value="1"/>
</dbReference>
<dbReference type="Pfam" id="PF02517">
    <property type="entry name" value="Rce1-like"/>
    <property type="match status" value="1"/>
</dbReference>
<dbReference type="GO" id="GO:0004175">
    <property type="term" value="F:endopeptidase activity"/>
    <property type="evidence" value="ECO:0007669"/>
    <property type="project" value="UniProtKB-ARBA"/>
</dbReference>
<sequence>MRFVWQLLTVAAVSLVGGQAAAALESSPYLQCAVGALAAVLAVLCYGWVVRRTEHRPPTEVSREGAAPALGRGVLIGAAMFAAVVANLWTAGYYDVHGLGSPAGAVGLFGFMAAAAVTEELLYRGVLFRWVEKLTGTWIALTLTSLLFGASHLLNPDATLWGALAIAVEAGGMLTAAYVATRRLWVPIGVHFGWNFAESGVFSTEVSGNDTQQGLLDATVHGPTALTGGAFGPEGSVYSVLFGLMVTAVFLLLARRRGLIVPRRRADRTTGPVNLVR</sequence>
<dbReference type="Proteomes" id="UP000653493">
    <property type="component" value="Unassembled WGS sequence"/>
</dbReference>
<evidence type="ECO:0000259" key="3">
    <source>
        <dbReference type="Pfam" id="PF02517"/>
    </source>
</evidence>
<evidence type="ECO:0000256" key="1">
    <source>
        <dbReference type="SAM" id="Phobius"/>
    </source>
</evidence>
<accession>A0A918LE09</accession>
<keyword evidence="1" id="KW-0812">Transmembrane</keyword>
<gene>
    <name evidence="4" type="ORF">GCM10010238_27510</name>
</gene>
<keyword evidence="4" id="KW-0645">Protease</keyword>
<feature type="signal peptide" evidence="2">
    <location>
        <begin position="1"/>
        <end position="22"/>
    </location>
</feature>